<dbReference type="OrthoDB" id="1454605at2"/>
<dbReference type="EMBL" id="CP042476">
    <property type="protein sequence ID" value="QED36384.1"/>
    <property type="molecule type" value="Genomic_DNA"/>
</dbReference>
<dbReference type="AlphaFoldDB" id="A0A5B8YF76"/>
<evidence type="ECO:0008006" key="4">
    <source>
        <dbReference type="Google" id="ProtNLM"/>
    </source>
</evidence>
<dbReference type="Proteomes" id="UP000321954">
    <property type="component" value="Chromosome"/>
</dbReference>
<dbReference type="KEGG" id="anp:FK178_01000"/>
<accession>A0A5B8YF76</accession>
<evidence type="ECO:0000313" key="2">
    <source>
        <dbReference type="EMBL" id="QED36384.1"/>
    </source>
</evidence>
<feature type="transmembrane region" description="Helical" evidence="1">
    <location>
        <begin position="202"/>
        <end position="220"/>
    </location>
</feature>
<keyword evidence="1" id="KW-0812">Transmembrane</keyword>
<gene>
    <name evidence="2" type="ORF">FK178_01000</name>
</gene>
<reference evidence="2 3" key="1">
    <citation type="submission" date="2019-08" db="EMBL/GenBank/DDBJ databases">
        <title>Antarcticibacterium arcticum sp. nov., a bacterium isolated from marine sediment of the Canadian Beaufort Sea.</title>
        <authorList>
            <person name="Lee Y.M."/>
            <person name="Baek K."/>
            <person name="Lee D.-H."/>
            <person name="Shin S.C."/>
            <person name="Jin Y.K."/>
            <person name="Park Y."/>
        </authorList>
    </citation>
    <scope>NUCLEOTIDE SEQUENCE [LARGE SCALE GENOMIC DNA]</scope>
    <source>
        <strain evidence="2 3">PAMC 28998</strain>
    </source>
</reference>
<evidence type="ECO:0000313" key="3">
    <source>
        <dbReference type="Proteomes" id="UP000321954"/>
    </source>
</evidence>
<feature type="transmembrane region" description="Helical" evidence="1">
    <location>
        <begin position="171"/>
        <end position="190"/>
    </location>
</feature>
<protein>
    <recommendedName>
        <fullName evidence="4">YhhN-like protein</fullName>
    </recommendedName>
</protein>
<keyword evidence="1" id="KW-1133">Transmembrane helix</keyword>
<feature type="transmembrane region" description="Helical" evidence="1">
    <location>
        <begin position="31"/>
        <end position="49"/>
    </location>
</feature>
<dbReference type="RefSeq" id="WP_146830138.1">
    <property type="nucleotide sequence ID" value="NZ_CP042476.1"/>
</dbReference>
<keyword evidence="1" id="KW-0472">Membrane</keyword>
<keyword evidence="3" id="KW-1185">Reference proteome</keyword>
<organism evidence="2 3">
    <name type="scientific">Antarcticibacterium arcticum</name>
    <dbReference type="NCBI Taxonomy" id="2585771"/>
    <lineage>
        <taxon>Bacteria</taxon>
        <taxon>Pseudomonadati</taxon>
        <taxon>Bacteroidota</taxon>
        <taxon>Flavobacteriia</taxon>
        <taxon>Flavobacteriales</taxon>
        <taxon>Flavobacteriaceae</taxon>
        <taxon>Antarcticibacterium</taxon>
    </lineage>
</organism>
<evidence type="ECO:0000256" key="1">
    <source>
        <dbReference type="SAM" id="Phobius"/>
    </source>
</evidence>
<sequence length="232" mass="26951">MKIRTFAWAILALLILTNIWAKFTDVYWVENTTYILYFAAAVLLVQDKYKKFARPMYLFLGLTILSYLTRSFAGEGYSYEISLVFLTTANIILIKEAARYIEFKNASHLMMLYFLLIVGVNAALLGYHVWGIKDYIENTAVLSIYILYYINLLLLGIFAFIYYLNSYSRKSMYFISLALGIIFADILRDMGVFFPEDISVEIAESIIRLSCAVFAVWFFVTKEKQLRLLNMI</sequence>
<feature type="transmembrane region" description="Helical" evidence="1">
    <location>
        <begin position="110"/>
        <end position="130"/>
    </location>
</feature>
<name>A0A5B8YF76_9FLAO</name>
<proteinExistence type="predicted"/>
<feature type="transmembrane region" description="Helical" evidence="1">
    <location>
        <begin position="142"/>
        <end position="164"/>
    </location>
</feature>
<feature type="transmembrane region" description="Helical" evidence="1">
    <location>
        <begin position="79"/>
        <end position="98"/>
    </location>
</feature>
<feature type="transmembrane region" description="Helical" evidence="1">
    <location>
        <begin position="56"/>
        <end position="73"/>
    </location>
</feature>